<evidence type="ECO:0000313" key="2">
    <source>
        <dbReference type="EMBL" id="KAA1193990.1"/>
    </source>
</evidence>
<organism evidence="2 3">
    <name type="scientific">Pseudohalioglobus sediminis</name>
    <dbReference type="NCBI Taxonomy" id="2606449"/>
    <lineage>
        <taxon>Bacteria</taxon>
        <taxon>Pseudomonadati</taxon>
        <taxon>Pseudomonadota</taxon>
        <taxon>Gammaproteobacteria</taxon>
        <taxon>Cellvibrionales</taxon>
        <taxon>Halieaceae</taxon>
        <taxon>Pseudohalioglobus</taxon>
    </lineage>
</organism>
<dbReference type="PANTHER" id="PTHR42760">
    <property type="entry name" value="SHORT-CHAIN DEHYDROGENASES/REDUCTASES FAMILY MEMBER"/>
    <property type="match status" value="1"/>
</dbReference>
<name>A0A5B0X3Q2_9GAMM</name>
<dbReference type="RefSeq" id="WP_149609459.1">
    <property type="nucleotide sequence ID" value="NZ_VTUX01000001.1"/>
</dbReference>
<dbReference type="InterPro" id="IPR036291">
    <property type="entry name" value="NAD(P)-bd_dom_sf"/>
</dbReference>
<dbReference type="CDD" id="cd05233">
    <property type="entry name" value="SDR_c"/>
    <property type="match status" value="1"/>
</dbReference>
<comment type="similarity">
    <text evidence="1">Belongs to the short-chain dehydrogenases/reductases (SDR) family.</text>
</comment>
<accession>A0A5B0X3Q2</accession>
<dbReference type="Pfam" id="PF13561">
    <property type="entry name" value="adh_short_C2"/>
    <property type="match status" value="1"/>
</dbReference>
<evidence type="ECO:0000313" key="3">
    <source>
        <dbReference type="Proteomes" id="UP000323708"/>
    </source>
</evidence>
<gene>
    <name evidence="2" type="ORF">F0M18_00660</name>
</gene>
<dbReference type="Proteomes" id="UP000323708">
    <property type="component" value="Unassembled WGS sequence"/>
</dbReference>
<dbReference type="FunFam" id="3.40.50.720:FF:000084">
    <property type="entry name" value="Short-chain dehydrogenase reductase"/>
    <property type="match status" value="1"/>
</dbReference>
<dbReference type="PRINTS" id="PR00080">
    <property type="entry name" value="SDRFAMILY"/>
</dbReference>
<dbReference type="SUPFAM" id="SSF51735">
    <property type="entry name" value="NAD(P)-binding Rossmann-fold domains"/>
    <property type="match status" value="1"/>
</dbReference>
<reference evidence="2 3" key="1">
    <citation type="submission" date="2019-09" db="EMBL/GenBank/DDBJ databases">
        <authorList>
            <person name="Chen X.-Y."/>
        </authorList>
    </citation>
    <scope>NUCLEOTIDE SEQUENCE [LARGE SCALE GENOMIC DNA]</scope>
    <source>
        <strain evidence="2 3">NY5</strain>
    </source>
</reference>
<protein>
    <submittedName>
        <fullName evidence="2">SDR family oxidoreductase</fullName>
    </submittedName>
</protein>
<dbReference type="EMBL" id="VTUX01000001">
    <property type="protein sequence ID" value="KAA1193990.1"/>
    <property type="molecule type" value="Genomic_DNA"/>
</dbReference>
<evidence type="ECO:0000256" key="1">
    <source>
        <dbReference type="ARBA" id="ARBA00006484"/>
    </source>
</evidence>
<dbReference type="PRINTS" id="PR00081">
    <property type="entry name" value="GDHRDH"/>
</dbReference>
<dbReference type="InterPro" id="IPR002347">
    <property type="entry name" value="SDR_fam"/>
</dbReference>
<comment type="caution">
    <text evidence="2">The sequence shown here is derived from an EMBL/GenBank/DDBJ whole genome shotgun (WGS) entry which is preliminary data.</text>
</comment>
<dbReference type="NCBIfam" id="NF005559">
    <property type="entry name" value="PRK07231.1"/>
    <property type="match status" value="1"/>
</dbReference>
<dbReference type="InterPro" id="IPR020904">
    <property type="entry name" value="Sc_DH/Rdtase_CS"/>
</dbReference>
<dbReference type="AlphaFoldDB" id="A0A5B0X3Q2"/>
<dbReference type="PROSITE" id="PS51257">
    <property type="entry name" value="PROKAR_LIPOPROTEIN"/>
    <property type="match status" value="1"/>
</dbReference>
<dbReference type="Gene3D" id="3.40.50.720">
    <property type="entry name" value="NAD(P)-binding Rossmann-like Domain"/>
    <property type="match status" value="1"/>
</dbReference>
<proteinExistence type="inferred from homology"/>
<keyword evidence="3" id="KW-1185">Reference proteome</keyword>
<sequence length="260" mass="27254">MVNLENRVAIVTGAASGIGLACAERFAREGAIVIGTDINEPAEWQVVQDASPSSWFRTLDVTDAAAQRAVAQQAAEEHGRIDILVTAAGVGDGGPVSMIEDDAWDRVLDINLKGTYLSIKSVLDTMMAQRSGSIITVASVEGLNGTEGGSAYNASKGGVVLLTKNVAIDYGRMGIRCNAICPGFIQTPMLHQVMDAMPDFKADVQRETKLNRLGKPEEVAGAACFLASDDASFVTGQTLVVDGGYTAGHSHGIVELMGLV</sequence>
<dbReference type="GO" id="GO:0016616">
    <property type="term" value="F:oxidoreductase activity, acting on the CH-OH group of donors, NAD or NADP as acceptor"/>
    <property type="evidence" value="ECO:0007669"/>
    <property type="project" value="TreeGrafter"/>
</dbReference>
<dbReference type="PROSITE" id="PS00061">
    <property type="entry name" value="ADH_SHORT"/>
    <property type="match status" value="1"/>
</dbReference>